<gene>
    <name evidence="1" type="ORF">M977_04326</name>
</gene>
<dbReference type="Proteomes" id="UP000078504">
    <property type="component" value="Unassembled WGS sequence"/>
</dbReference>
<organism evidence="1 2">
    <name type="scientific">Buttiauxella gaviniae ATCC 51604</name>
    <dbReference type="NCBI Taxonomy" id="1354253"/>
    <lineage>
        <taxon>Bacteria</taxon>
        <taxon>Pseudomonadati</taxon>
        <taxon>Pseudomonadota</taxon>
        <taxon>Gammaproteobacteria</taxon>
        <taxon>Enterobacterales</taxon>
        <taxon>Enterobacteriaceae</taxon>
        <taxon>Buttiauxella</taxon>
    </lineage>
</organism>
<comment type="caution">
    <text evidence="1">The sequence shown here is derived from an EMBL/GenBank/DDBJ whole genome shotgun (WGS) entry which is preliminary data.</text>
</comment>
<reference evidence="1 2" key="1">
    <citation type="submission" date="2016-04" db="EMBL/GenBank/DDBJ databases">
        <title>ATOL: Assembling a taxonomically balanced genome-scale reconstruction of the evolutionary history of the Enterobacteriaceae.</title>
        <authorList>
            <person name="Plunkett G.III."/>
            <person name="Neeno-Eckwall E.C."/>
            <person name="Glasner J.D."/>
            <person name="Perna N.T."/>
        </authorList>
    </citation>
    <scope>NUCLEOTIDE SEQUENCE [LARGE SCALE GENOMIC DNA]</scope>
    <source>
        <strain evidence="1 2">ATCC 51604</strain>
    </source>
</reference>
<proteinExistence type="predicted"/>
<evidence type="ECO:0000313" key="2">
    <source>
        <dbReference type="Proteomes" id="UP000078504"/>
    </source>
</evidence>
<sequence>MDLPLPEFCELQLFDEYLEPQSPQLDDIRHSITQANLYRSSGNLSKDGLKRMKAEDFRMFSDEAIFKTPEQLEEIKRKQEQQRIQAVNQMLTPAQLKQLKEMQRGASNGKEK</sequence>
<evidence type="ECO:0000313" key="1">
    <source>
        <dbReference type="EMBL" id="OAT17080.1"/>
    </source>
</evidence>
<dbReference type="PATRIC" id="fig|1354253.4.peg.4439"/>
<accession>A0A1B7HNA0</accession>
<name>A0A1B7HNA0_9ENTR</name>
<dbReference type="EMBL" id="LXEP01000044">
    <property type="protein sequence ID" value="OAT17080.1"/>
    <property type="molecule type" value="Genomic_DNA"/>
</dbReference>
<protein>
    <submittedName>
        <fullName evidence="1">Uncharacterized protein</fullName>
    </submittedName>
</protein>
<dbReference type="AlphaFoldDB" id="A0A1B7HNA0"/>